<reference evidence="1 2" key="1">
    <citation type="submission" date="2016-11" db="EMBL/GenBank/DDBJ databases">
        <authorList>
            <person name="Varghese N."/>
            <person name="Submissions S."/>
        </authorList>
    </citation>
    <scope>NUCLEOTIDE SEQUENCE [LARGE SCALE GENOMIC DNA]</scope>
    <source>
        <strain evidence="1 2">DSM 19027</strain>
    </source>
</reference>
<protein>
    <submittedName>
        <fullName evidence="1">Dipeptidase. Metallo peptidase. MEROPS family M19</fullName>
    </submittedName>
</protein>
<dbReference type="Pfam" id="PF01244">
    <property type="entry name" value="Peptidase_M19"/>
    <property type="match status" value="1"/>
</dbReference>
<dbReference type="OrthoDB" id="9804920at2"/>
<dbReference type="GO" id="GO:0070573">
    <property type="term" value="F:metallodipeptidase activity"/>
    <property type="evidence" value="ECO:0007669"/>
    <property type="project" value="InterPro"/>
</dbReference>
<sequence>MLIFDAHCDTLSRIRNPGELIRNSFHWDLERAERYGAYVQVLASFADDGFRADPAAVMAAHLEKALAFERAYPGRLRLVRTASELKAAEGGGVFGILGAEGAELFRGSLHELERWFQKGLRVITLCWNYDNEVCDSIAGRRTHHGLSAFGRKVVNRMQELGMVIDLSHASDETFDDVLSCVQLPVTATHSNCRALCNHPRNLTDAQIREIARTGGVIGINFYGHFLSVSGKATIKDIINHIEHIAGLVGIKHVGLGCDFDGANPMPEGIRGAESLHALLEALARVNYTDQDIRMIAGANFMRLFSQILK</sequence>
<dbReference type="CDD" id="cd01301">
    <property type="entry name" value="rDP_like"/>
    <property type="match status" value="1"/>
</dbReference>
<evidence type="ECO:0000313" key="2">
    <source>
        <dbReference type="Proteomes" id="UP000324781"/>
    </source>
</evidence>
<dbReference type="SUPFAM" id="SSF51556">
    <property type="entry name" value="Metallo-dependent hydrolases"/>
    <property type="match status" value="1"/>
</dbReference>
<dbReference type="InterPro" id="IPR032466">
    <property type="entry name" value="Metal_Hydrolase"/>
</dbReference>
<gene>
    <name evidence="1" type="ORF">SAMN05444373_104815</name>
</gene>
<name>A0A1M6IWC4_9FIRM</name>
<dbReference type="Gene3D" id="3.20.20.140">
    <property type="entry name" value="Metal-dependent hydrolases"/>
    <property type="match status" value="1"/>
</dbReference>
<organism evidence="1 2">
    <name type="scientific">Thermoclostridium caenicola</name>
    <dbReference type="NCBI Taxonomy" id="659425"/>
    <lineage>
        <taxon>Bacteria</taxon>
        <taxon>Bacillati</taxon>
        <taxon>Bacillota</taxon>
        <taxon>Clostridia</taxon>
        <taxon>Eubacteriales</taxon>
        <taxon>Oscillospiraceae</taxon>
        <taxon>Thermoclostridium</taxon>
    </lineage>
</organism>
<dbReference type="RefSeq" id="WP_149679342.1">
    <property type="nucleotide sequence ID" value="NZ_FQZP01000048.1"/>
</dbReference>
<dbReference type="PROSITE" id="PS51365">
    <property type="entry name" value="RENAL_DIPEPTIDASE_2"/>
    <property type="match status" value="1"/>
</dbReference>
<evidence type="ECO:0000313" key="1">
    <source>
        <dbReference type="EMBL" id="SHJ38712.1"/>
    </source>
</evidence>
<dbReference type="GO" id="GO:0006508">
    <property type="term" value="P:proteolysis"/>
    <property type="evidence" value="ECO:0007669"/>
    <property type="project" value="InterPro"/>
</dbReference>
<dbReference type="AlphaFoldDB" id="A0A1M6IWC4"/>
<dbReference type="EMBL" id="FQZP01000048">
    <property type="protein sequence ID" value="SHJ38712.1"/>
    <property type="molecule type" value="Genomic_DNA"/>
</dbReference>
<dbReference type="Proteomes" id="UP000324781">
    <property type="component" value="Unassembled WGS sequence"/>
</dbReference>
<dbReference type="PANTHER" id="PTHR10443:SF12">
    <property type="entry name" value="DIPEPTIDASE"/>
    <property type="match status" value="1"/>
</dbReference>
<dbReference type="PANTHER" id="PTHR10443">
    <property type="entry name" value="MICROSOMAL DIPEPTIDASE"/>
    <property type="match status" value="1"/>
</dbReference>
<dbReference type="InterPro" id="IPR008257">
    <property type="entry name" value="Pept_M19"/>
</dbReference>
<keyword evidence="2" id="KW-1185">Reference proteome</keyword>
<accession>A0A1M6IWC4</accession>
<proteinExistence type="predicted"/>